<evidence type="ECO:0000313" key="6">
    <source>
        <dbReference type="Proteomes" id="UP001314170"/>
    </source>
</evidence>
<dbReference type="EMBL" id="CAWUPB010001009">
    <property type="protein sequence ID" value="CAK7336598.1"/>
    <property type="molecule type" value="Genomic_DNA"/>
</dbReference>
<keyword evidence="1" id="KW-0677">Repeat</keyword>
<keyword evidence="2 3" id="KW-0802">TPR repeat</keyword>
<keyword evidence="6" id="KW-1185">Reference proteome</keyword>
<evidence type="ECO:0000313" key="5">
    <source>
        <dbReference type="EMBL" id="CAK7336598.1"/>
    </source>
</evidence>
<organism evidence="5 6">
    <name type="scientific">Dovyalis caffra</name>
    <dbReference type="NCBI Taxonomy" id="77055"/>
    <lineage>
        <taxon>Eukaryota</taxon>
        <taxon>Viridiplantae</taxon>
        <taxon>Streptophyta</taxon>
        <taxon>Embryophyta</taxon>
        <taxon>Tracheophyta</taxon>
        <taxon>Spermatophyta</taxon>
        <taxon>Magnoliopsida</taxon>
        <taxon>eudicotyledons</taxon>
        <taxon>Gunneridae</taxon>
        <taxon>Pentapetalae</taxon>
        <taxon>rosids</taxon>
        <taxon>fabids</taxon>
        <taxon>Malpighiales</taxon>
        <taxon>Salicaceae</taxon>
        <taxon>Flacourtieae</taxon>
        <taxon>Dovyalis</taxon>
    </lineage>
</organism>
<accession>A0AAV1RMJ1</accession>
<dbReference type="InterPro" id="IPR011990">
    <property type="entry name" value="TPR-like_helical_dom_sf"/>
</dbReference>
<feature type="repeat" description="TPR" evidence="3">
    <location>
        <begin position="249"/>
        <end position="282"/>
    </location>
</feature>
<feature type="compositionally biased region" description="Polar residues" evidence="4">
    <location>
        <begin position="74"/>
        <end position="92"/>
    </location>
</feature>
<feature type="repeat" description="TPR" evidence="3">
    <location>
        <begin position="581"/>
        <end position="614"/>
    </location>
</feature>
<dbReference type="Pfam" id="PF13424">
    <property type="entry name" value="TPR_12"/>
    <property type="match status" value="1"/>
</dbReference>
<dbReference type="SMART" id="SM00028">
    <property type="entry name" value="TPR"/>
    <property type="match status" value="8"/>
</dbReference>
<dbReference type="PROSITE" id="PS50293">
    <property type="entry name" value="TPR_REGION"/>
    <property type="match status" value="1"/>
</dbReference>
<dbReference type="PROSITE" id="PS50005">
    <property type="entry name" value="TPR"/>
    <property type="match status" value="4"/>
</dbReference>
<dbReference type="AlphaFoldDB" id="A0AAV1RMJ1"/>
<feature type="repeat" description="TPR" evidence="3">
    <location>
        <begin position="372"/>
        <end position="405"/>
    </location>
</feature>
<evidence type="ECO:0000256" key="4">
    <source>
        <dbReference type="SAM" id="MobiDB-lite"/>
    </source>
</evidence>
<comment type="caution">
    <text evidence="5">The sequence shown here is derived from an EMBL/GenBank/DDBJ whole genome shotgun (WGS) entry which is preliminary data.</text>
</comment>
<sequence length="675" mass="73955">MSQPQPQPLRQSVKPELVTVATNFTETTSKILQPPQKLVILADLNANPFESDATDALHVSPPDLTKLTDEAQDNKPNLTSKEADNNNNNTLDVTEGKKPSSKLGKSRSRNSKSDNSLDYGPDNDPDQPSQGPSSSREERVSSLKTGLLHVAKKMPKNAHAHFILGLMYQRLSQPQKAILAYEKAEEILLRCEAEVARPELLSLVQIHHAQCILLENSGDNSLEKELEGIELEDILVKLKESMQLDIRQAAVWNTLGSILLKSGRVQSAVSVLSALLAVDPNNYDCLVNLGIAYLQSGNLDLSAKCFQDLILKDQNHPSSLVNYAAALLCKYGSVVAGAGANAGEGASIDQAEAINVAKDCLLAALKLEPKAAHIWANLANAYYMIGDHRSASKCLEKAAKLEPNCMSTRYAVAVHRIKDAERSQDPSEQLSWAGNEMASILREGDSVPIELPIAWAGLGMVHKAQHEIAAAFGTESNELMEVEERALYSLKQAIAEDPDDGVQWHQLGLHYLCSRQFKPAEKYLKVAAARSRECSYVWSNLGVGLTLLWLLGISLQLSEEPSQAEDVYKQALARATPEQAHAVFSNLGNLYRQQKQYDRAKAMFTKALELQPGYAPAFNNLGLVFVAQGRWEEAKYCFNRALEADSLLDAAKSNMIKAESLSRLCAGLSSCRCQD</sequence>
<gene>
    <name evidence="5" type="ORF">DCAF_LOCUS11608</name>
</gene>
<dbReference type="Pfam" id="PF14559">
    <property type="entry name" value="TPR_19"/>
    <property type="match status" value="1"/>
</dbReference>
<dbReference type="PANTHER" id="PTHR45523:SF1">
    <property type="entry name" value="TETRATRICOPEPTIDE REPEAT (TPR)-CONTAINING PROTEIN"/>
    <property type="match status" value="1"/>
</dbReference>
<evidence type="ECO:0000256" key="3">
    <source>
        <dbReference type="PROSITE-ProRule" id="PRU00339"/>
    </source>
</evidence>
<dbReference type="Pfam" id="PF07719">
    <property type="entry name" value="TPR_2"/>
    <property type="match status" value="1"/>
</dbReference>
<dbReference type="InterPro" id="IPR019734">
    <property type="entry name" value="TPR_rpt"/>
</dbReference>
<feature type="repeat" description="TPR" evidence="3">
    <location>
        <begin position="615"/>
        <end position="648"/>
    </location>
</feature>
<protein>
    <recommendedName>
        <fullName evidence="7">UDP-N-acetylglucosamine--peptide N-acetylglucosaminyltransferase SPINDLY</fullName>
    </recommendedName>
</protein>
<dbReference type="Pfam" id="PF13181">
    <property type="entry name" value="TPR_8"/>
    <property type="match status" value="1"/>
</dbReference>
<feature type="compositionally biased region" description="Low complexity" evidence="4">
    <location>
        <begin position="113"/>
        <end position="134"/>
    </location>
</feature>
<evidence type="ECO:0008006" key="7">
    <source>
        <dbReference type="Google" id="ProtNLM"/>
    </source>
</evidence>
<dbReference type="Gene3D" id="1.25.40.10">
    <property type="entry name" value="Tetratricopeptide repeat domain"/>
    <property type="match status" value="4"/>
</dbReference>
<dbReference type="InterPro" id="IPR013105">
    <property type="entry name" value="TPR_2"/>
</dbReference>
<proteinExistence type="predicted"/>
<dbReference type="PANTHER" id="PTHR45523">
    <property type="entry name" value="TETRATRICOPEPTIDE REPEAT (TPR)-CONTAINING PROTEIN-RELATED"/>
    <property type="match status" value="1"/>
</dbReference>
<name>A0AAV1RMJ1_9ROSI</name>
<dbReference type="Proteomes" id="UP001314170">
    <property type="component" value="Unassembled WGS sequence"/>
</dbReference>
<reference evidence="5 6" key="1">
    <citation type="submission" date="2024-01" db="EMBL/GenBank/DDBJ databases">
        <authorList>
            <person name="Waweru B."/>
        </authorList>
    </citation>
    <scope>NUCLEOTIDE SEQUENCE [LARGE SCALE GENOMIC DNA]</scope>
</reference>
<dbReference type="SUPFAM" id="SSF48452">
    <property type="entry name" value="TPR-like"/>
    <property type="match status" value="2"/>
</dbReference>
<evidence type="ECO:0000256" key="2">
    <source>
        <dbReference type="ARBA" id="ARBA00022803"/>
    </source>
</evidence>
<feature type="region of interest" description="Disordered" evidence="4">
    <location>
        <begin position="52"/>
        <end position="142"/>
    </location>
</feature>
<evidence type="ECO:0000256" key="1">
    <source>
        <dbReference type="ARBA" id="ARBA00022737"/>
    </source>
</evidence>